<dbReference type="EMBL" id="JAVREJ010000036">
    <property type="protein sequence ID" value="MDT0353562.1"/>
    <property type="molecule type" value="Genomic_DNA"/>
</dbReference>
<evidence type="ECO:0000313" key="2">
    <source>
        <dbReference type="Proteomes" id="UP001183202"/>
    </source>
</evidence>
<accession>A0ABU2NJ16</accession>
<dbReference type="RefSeq" id="WP_311560075.1">
    <property type="nucleotide sequence ID" value="NZ_JAVREJ010000036.1"/>
</dbReference>
<evidence type="ECO:0008006" key="3">
    <source>
        <dbReference type="Google" id="ProtNLM"/>
    </source>
</evidence>
<reference evidence="2" key="1">
    <citation type="submission" date="2023-07" db="EMBL/GenBank/DDBJ databases">
        <title>30 novel species of actinomycetes from the DSMZ collection.</title>
        <authorList>
            <person name="Nouioui I."/>
        </authorList>
    </citation>
    <scope>NUCLEOTIDE SEQUENCE [LARGE SCALE GENOMIC DNA]</scope>
    <source>
        <strain evidence="2">DSM 45834</strain>
    </source>
</reference>
<gene>
    <name evidence="1" type="ORF">RM445_29120</name>
</gene>
<proteinExistence type="predicted"/>
<dbReference type="Proteomes" id="UP001183202">
    <property type="component" value="Unassembled WGS sequence"/>
</dbReference>
<sequence length="60" mass="6581">MSTDTMSGRPADDVAQLDRADGFEVQVVALDTDAIVDAELNADRIRIATRNGFVVQAFRR</sequence>
<evidence type="ECO:0000313" key="1">
    <source>
        <dbReference type="EMBL" id="MDT0353562.1"/>
    </source>
</evidence>
<name>A0ABU2NJ16_9PSEU</name>
<comment type="caution">
    <text evidence="1">The sequence shown here is derived from an EMBL/GenBank/DDBJ whole genome shotgun (WGS) entry which is preliminary data.</text>
</comment>
<organism evidence="1 2">
    <name type="scientific">Pseudonocardia charpentierae</name>
    <dbReference type="NCBI Taxonomy" id="3075545"/>
    <lineage>
        <taxon>Bacteria</taxon>
        <taxon>Bacillati</taxon>
        <taxon>Actinomycetota</taxon>
        <taxon>Actinomycetes</taxon>
        <taxon>Pseudonocardiales</taxon>
        <taxon>Pseudonocardiaceae</taxon>
        <taxon>Pseudonocardia</taxon>
    </lineage>
</organism>
<keyword evidence="2" id="KW-1185">Reference proteome</keyword>
<protein>
    <recommendedName>
        <fullName evidence="3">Fe-S cluster assembly iron-binding protein IscA</fullName>
    </recommendedName>
</protein>